<dbReference type="STRING" id="1307839.L21SP5_03894"/>
<keyword evidence="2" id="KW-1185">Reference proteome</keyword>
<reference evidence="1 2" key="1">
    <citation type="submission" date="2015-11" db="EMBL/GenBank/DDBJ databases">
        <title>Description and complete genome sequence of a novel strain predominating in hypersaline microbial mats and representing a new family of the Bacteriodetes phylum.</title>
        <authorList>
            <person name="Spring S."/>
            <person name="Bunk B."/>
            <person name="Sproer C."/>
            <person name="Klenk H.-P."/>
        </authorList>
    </citation>
    <scope>NUCLEOTIDE SEQUENCE [LARGE SCALE GENOMIC DNA]</scope>
    <source>
        <strain evidence="1 2">L21-Spi-D4</strain>
    </source>
</reference>
<dbReference type="GO" id="GO:0016301">
    <property type="term" value="F:kinase activity"/>
    <property type="evidence" value="ECO:0007669"/>
    <property type="project" value="UniProtKB-KW"/>
</dbReference>
<dbReference type="OrthoDB" id="9781180at2"/>
<sequence length="231" mass="27114">MDNILLQYLSERVRKEQDQTQREPGPVITISRQYGCYGSEIARLLSEQLNTTIKEKRGEYQWKWIAKEVLDEAAKTLETDPSKIAHVFAANERSFFEDMAIAFSIKRYARDPQIKRLISNIVKKYAEQGHAIIVGRAGCVLAKHIKKSLHVRLIAPDQYRINQIMKRFNLDKKAAIKRIKERDEQRKKFMKFYKGDKPEAEMFDLILNRDKLSNQEIVQTIERCAELRKLT</sequence>
<protein>
    <submittedName>
        <fullName evidence="1">Cytidylate kinase</fullName>
    </submittedName>
</protein>
<evidence type="ECO:0000313" key="1">
    <source>
        <dbReference type="EMBL" id="ALO17486.1"/>
    </source>
</evidence>
<dbReference type="SUPFAM" id="SSF52540">
    <property type="entry name" value="P-loop containing nucleoside triphosphate hydrolases"/>
    <property type="match status" value="1"/>
</dbReference>
<accession>A0A0S2I5C9</accession>
<dbReference type="RefSeq" id="WP_057954745.1">
    <property type="nucleotide sequence ID" value="NZ_CP013118.1"/>
</dbReference>
<dbReference type="Proteomes" id="UP000064893">
    <property type="component" value="Chromosome"/>
</dbReference>
<dbReference type="KEGG" id="blq:L21SP5_03894"/>
<evidence type="ECO:0000313" key="2">
    <source>
        <dbReference type="Proteomes" id="UP000064893"/>
    </source>
</evidence>
<dbReference type="AlphaFoldDB" id="A0A0S2I5C9"/>
<dbReference type="InterPro" id="IPR027417">
    <property type="entry name" value="P-loop_NTPase"/>
</dbReference>
<gene>
    <name evidence="1" type="ORF">L21SP5_03894</name>
</gene>
<name>A0A0S2I5C9_9BACT</name>
<dbReference type="Pfam" id="PF13189">
    <property type="entry name" value="Cytidylate_kin2"/>
    <property type="match status" value="1"/>
</dbReference>
<keyword evidence="1" id="KW-0808">Transferase</keyword>
<keyword evidence="1" id="KW-0418">Kinase</keyword>
<organism evidence="1 2">
    <name type="scientific">Salinivirga cyanobacteriivorans</name>
    <dbReference type="NCBI Taxonomy" id="1307839"/>
    <lineage>
        <taxon>Bacteria</taxon>
        <taxon>Pseudomonadati</taxon>
        <taxon>Bacteroidota</taxon>
        <taxon>Bacteroidia</taxon>
        <taxon>Bacteroidales</taxon>
        <taxon>Salinivirgaceae</taxon>
        <taxon>Salinivirga</taxon>
    </lineage>
</organism>
<dbReference type="EMBL" id="CP013118">
    <property type="protein sequence ID" value="ALO17486.1"/>
    <property type="molecule type" value="Genomic_DNA"/>
</dbReference>
<proteinExistence type="predicted"/>
<dbReference type="Gene3D" id="3.40.50.300">
    <property type="entry name" value="P-loop containing nucleotide triphosphate hydrolases"/>
    <property type="match status" value="1"/>
</dbReference>